<comment type="similarity">
    <text evidence="6">Belongs to the NnrD/CARKD family.</text>
</comment>
<dbReference type="GO" id="GO:0046496">
    <property type="term" value="P:nicotinamide nucleotide metabolic process"/>
    <property type="evidence" value="ECO:0007669"/>
    <property type="project" value="UniProtKB-UniRule"/>
</dbReference>
<dbReference type="PANTHER" id="PTHR12592">
    <property type="entry name" value="ATP-DEPENDENT (S)-NAD(P)H-HYDRATE DEHYDRATASE FAMILY MEMBER"/>
    <property type="match status" value="1"/>
</dbReference>
<dbReference type="PROSITE" id="PS51383">
    <property type="entry name" value="YJEF_C_3"/>
    <property type="match status" value="1"/>
</dbReference>
<evidence type="ECO:0000256" key="5">
    <source>
        <dbReference type="ARBA" id="ARBA00023239"/>
    </source>
</evidence>
<keyword evidence="5 6" id="KW-0456">Lyase</keyword>
<evidence type="ECO:0000259" key="7">
    <source>
        <dbReference type="PROSITE" id="PS51383"/>
    </source>
</evidence>
<evidence type="ECO:0000256" key="1">
    <source>
        <dbReference type="ARBA" id="ARBA00022741"/>
    </source>
</evidence>
<evidence type="ECO:0000256" key="6">
    <source>
        <dbReference type="HAMAP-Rule" id="MF_01965"/>
    </source>
</evidence>
<evidence type="ECO:0000313" key="9">
    <source>
        <dbReference type="Proteomes" id="UP000176939"/>
    </source>
</evidence>
<keyword evidence="4 6" id="KW-0520">NAD</keyword>
<feature type="binding site" evidence="6">
    <location>
        <begin position="202"/>
        <end position="206"/>
    </location>
    <ligand>
        <name>AMP</name>
        <dbReference type="ChEBI" id="CHEBI:456215"/>
    </ligand>
</feature>
<feature type="binding site" evidence="6">
    <location>
        <position position="231"/>
    </location>
    <ligand>
        <name>(6S)-NADPHX</name>
        <dbReference type="ChEBI" id="CHEBI:64076"/>
    </ligand>
</feature>
<comment type="caution">
    <text evidence="8">The sequence shown here is derived from an EMBL/GenBank/DDBJ whole genome shotgun (WGS) entry which is preliminary data.</text>
</comment>
<proteinExistence type="inferred from homology"/>
<dbReference type="Pfam" id="PF01256">
    <property type="entry name" value="Carb_kinase"/>
    <property type="match status" value="1"/>
</dbReference>
<feature type="binding site" evidence="6">
    <location>
        <position position="40"/>
    </location>
    <ligand>
        <name>(6S)-NADPHX</name>
        <dbReference type="ChEBI" id="CHEBI:64076"/>
    </ligand>
</feature>
<dbReference type="AlphaFoldDB" id="A0A1F7WZ68"/>
<keyword evidence="1 6" id="KW-0547">Nucleotide-binding</keyword>
<keyword evidence="2 6" id="KW-0067">ATP-binding</keyword>
<dbReference type="GO" id="GO:0110051">
    <property type="term" value="P:metabolite repair"/>
    <property type="evidence" value="ECO:0007669"/>
    <property type="project" value="TreeGrafter"/>
</dbReference>
<comment type="catalytic activity">
    <reaction evidence="6">
        <text>(6S)-NADPHX + ADP = AMP + phosphate + NADPH + H(+)</text>
        <dbReference type="Rhea" id="RHEA:32235"/>
        <dbReference type="ChEBI" id="CHEBI:15378"/>
        <dbReference type="ChEBI" id="CHEBI:43474"/>
        <dbReference type="ChEBI" id="CHEBI:57783"/>
        <dbReference type="ChEBI" id="CHEBI:64076"/>
        <dbReference type="ChEBI" id="CHEBI:456215"/>
        <dbReference type="ChEBI" id="CHEBI:456216"/>
        <dbReference type="EC" id="4.2.1.136"/>
    </reaction>
</comment>
<evidence type="ECO:0000256" key="3">
    <source>
        <dbReference type="ARBA" id="ARBA00022857"/>
    </source>
</evidence>
<feature type="domain" description="YjeF C-terminal" evidence="7">
    <location>
        <begin position="5"/>
        <end position="288"/>
    </location>
</feature>
<comment type="caution">
    <text evidence="6">Lacks conserved residue(s) required for the propagation of feature annotation.</text>
</comment>
<dbReference type="PANTHER" id="PTHR12592:SF0">
    <property type="entry name" value="ATP-DEPENDENT (S)-NAD(P)H-HYDRATE DEHYDRATASE"/>
    <property type="match status" value="1"/>
</dbReference>
<dbReference type="SUPFAM" id="SSF53613">
    <property type="entry name" value="Ribokinase-like"/>
    <property type="match status" value="1"/>
</dbReference>
<evidence type="ECO:0000256" key="4">
    <source>
        <dbReference type="ARBA" id="ARBA00023027"/>
    </source>
</evidence>
<reference evidence="8 9" key="1">
    <citation type="journal article" date="2016" name="Nat. Commun.">
        <title>Thousands of microbial genomes shed light on interconnected biogeochemical processes in an aquifer system.</title>
        <authorList>
            <person name="Anantharaman K."/>
            <person name="Brown C.T."/>
            <person name="Hug L.A."/>
            <person name="Sharon I."/>
            <person name="Castelle C.J."/>
            <person name="Probst A.J."/>
            <person name="Thomas B.C."/>
            <person name="Singh A."/>
            <person name="Wilkins M.J."/>
            <person name="Karaoz U."/>
            <person name="Brodie E.L."/>
            <person name="Williams K.H."/>
            <person name="Hubbard S.S."/>
            <person name="Banfield J.F."/>
        </authorList>
    </citation>
    <scope>NUCLEOTIDE SEQUENCE [LARGE SCALE GENOMIC DNA]</scope>
</reference>
<name>A0A1F7WZ68_9BACT</name>
<comment type="catalytic activity">
    <reaction evidence="6">
        <text>(6S)-NADHX + ADP = AMP + phosphate + NADH + H(+)</text>
        <dbReference type="Rhea" id="RHEA:32223"/>
        <dbReference type="ChEBI" id="CHEBI:15378"/>
        <dbReference type="ChEBI" id="CHEBI:43474"/>
        <dbReference type="ChEBI" id="CHEBI:57945"/>
        <dbReference type="ChEBI" id="CHEBI:64074"/>
        <dbReference type="ChEBI" id="CHEBI:456215"/>
        <dbReference type="ChEBI" id="CHEBI:456216"/>
        <dbReference type="EC" id="4.2.1.136"/>
    </reaction>
</comment>
<dbReference type="GO" id="GO:0005524">
    <property type="term" value="F:ATP binding"/>
    <property type="evidence" value="ECO:0007669"/>
    <property type="project" value="UniProtKB-KW"/>
</dbReference>
<dbReference type="NCBIfam" id="TIGR00196">
    <property type="entry name" value="yjeF_cterm"/>
    <property type="match status" value="1"/>
</dbReference>
<dbReference type="InterPro" id="IPR029056">
    <property type="entry name" value="Ribokinase-like"/>
</dbReference>
<accession>A0A1F7WZ68</accession>
<protein>
    <recommendedName>
        <fullName evidence="6">ADP-dependent (S)-NAD(P)H-hydrate dehydratase</fullName>
        <ecNumber evidence="6">4.2.1.136</ecNumber>
    </recommendedName>
    <alternativeName>
        <fullName evidence="6">ADP-dependent NAD(P)HX dehydratase</fullName>
    </alternativeName>
</protein>
<comment type="function">
    <text evidence="6">Catalyzes the dehydration of the S-form of NAD(P)HX at the expense of ADP, which is converted to AMP. Together with NAD(P)HX epimerase, which catalyzes the epimerization of the S- and R-forms, the enzyme allows the repair of both epimers of NAD(P)HX, a damaged form of NAD(P)H that is a result of enzymatic or heat-dependent hydration.</text>
</comment>
<comment type="cofactor">
    <cofactor evidence="6">
        <name>Mg(2+)</name>
        <dbReference type="ChEBI" id="CHEBI:18420"/>
    </cofactor>
</comment>
<dbReference type="GO" id="GO:0052855">
    <property type="term" value="F:ADP-dependent NAD(P)H-hydrate dehydratase activity"/>
    <property type="evidence" value="ECO:0007669"/>
    <property type="project" value="UniProtKB-UniRule"/>
</dbReference>
<dbReference type="EMBL" id="MGFQ01000058">
    <property type="protein sequence ID" value="OGM08070.1"/>
    <property type="molecule type" value="Genomic_DNA"/>
</dbReference>
<feature type="binding site" evidence="6">
    <location>
        <position position="101"/>
    </location>
    <ligand>
        <name>(6S)-NADPHX</name>
        <dbReference type="ChEBI" id="CHEBI:64076"/>
    </ligand>
</feature>
<sequence>MQKVFDISQLKDLYKPSKSSKGEDNGQVTIIGGSSLFHGAPILALKSASRIVDMVFFATPEKSVGHIAENLKSKLLSFIWVPWEDVDKYIEKSNAVLIGSGFMRFKSEKSTHSDRCHACDEACEETKLITERLLKKFPHKKWVIDAGSLQVIDPDILPKGCIITPNFKEFNLLFKTNIKNTDQIADLVQTKAREYECIVVLKGPETIVASPETCLIVKGGNPGMTKGGTGDIHAGLTVALLAKNETFLAAAAAAYIIKAAGDSLFKKMGIYFSADDLAEAIPITFSSLVK</sequence>
<dbReference type="InterPro" id="IPR000631">
    <property type="entry name" value="CARKD"/>
</dbReference>
<evidence type="ECO:0000256" key="2">
    <source>
        <dbReference type="ARBA" id="ARBA00022840"/>
    </source>
</evidence>
<organism evidence="8 9">
    <name type="scientific">Candidatus Woesebacteria bacterium RBG_13_36_22</name>
    <dbReference type="NCBI Taxonomy" id="1802478"/>
    <lineage>
        <taxon>Bacteria</taxon>
        <taxon>Candidatus Woeseibacteriota</taxon>
    </lineage>
</organism>
<evidence type="ECO:0000313" key="8">
    <source>
        <dbReference type="EMBL" id="OGM08070.1"/>
    </source>
</evidence>
<dbReference type="HAMAP" id="MF_01965">
    <property type="entry name" value="NADHX_dehydratase"/>
    <property type="match status" value="1"/>
</dbReference>
<comment type="subunit">
    <text evidence="6">Homotetramer.</text>
</comment>
<keyword evidence="3 6" id="KW-0521">NADP</keyword>
<gene>
    <name evidence="6" type="primary">nnrD</name>
    <name evidence="8" type="ORF">A2Z67_05560</name>
</gene>
<dbReference type="Gene3D" id="3.40.1190.20">
    <property type="match status" value="1"/>
</dbReference>
<dbReference type="CDD" id="cd01171">
    <property type="entry name" value="YXKO-related"/>
    <property type="match status" value="1"/>
</dbReference>
<dbReference type="EC" id="4.2.1.136" evidence="6"/>
<dbReference type="Proteomes" id="UP000176939">
    <property type="component" value="Unassembled WGS sequence"/>
</dbReference>
<feature type="binding site" evidence="6">
    <location>
        <position position="230"/>
    </location>
    <ligand>
        <name>AMP</name>
        <dbReference type="ChEBI" id="CHEBI:456215"/>
    </ligand>
</feature>